<proteinExistence type="inferred from homology"/>
<evidence type="ECO:0000256" key="6">
    <source>
        <dbReference type="SAM" id="SignalP"/>
    </source>
</evidence>
<feature type="chain" id="PRO_5011651261" evidence="6">
    <location>
        <begin position="23"/>
        <end position="316"/>
    </location>
</feature>
<dbReference type="GO" id="GO:0030313">
    <property type="term" value="C:cell envelope"/>
    <property type="evidence" value="ECO:0007669"/>
    <property type="project" value="UniProtKB-SubCell"/>
</dbReference>
<dbReference type="InterPro" id="IPR050492">
    <property type="entry name" value="Bact_metal-bind_prot9"/>
</dbReference>
<dbReference type="SUPFAM" id="SSF53807">
    <property type="entry name" value="Helical backbone' metal receptor"/>
    <property type="match status" value="1"/>
</dbReference>
<evidence type="ECO:0000256" key="2">
    <source>
        <dbReference type="ARBA" id="ARBA00022448"/>
    </source>
</evidence>
<dbReference type="GO" id="GO:0007155">
    <property type="term" value="P:cell adhesion"/>
    <property type="evidence" value="ECO:0007669"/>
    <property type="project" value="InterPro"/>
</dbReference>
<dbReference type="PROSITE" id="PS51257">
    <property type="entry name" value="PROKAR_LIPOPROTEIN"/>
    <property type="match status" value="1"/>
</dbReference>
<dbReference type="OrthoDB" id="9793396at2"/>
<evidence type="ECO:0000256" key="3">
    <source>
        <dbReference type="ARBA" id="ARBA00022723"/>
    </source>
</evidence>
<gene>
    <name evidence="7" type="ORF">SAMN04488058_12227</name>
</gene>
<evidence type="ECO:0000313" key="7">
    <source>
        <dbReference type="EMBL" id="SEJ84187.1"/>
    </source>
</evidence>
<dbReference type="PANTHER" id="PTHR42953">
    <property type="entry name" value="HIGH-AFFINITY ZINC UPTAKE SYSTEM PROTEIN ZNUA-RELATED"/>
    <property type="match status" value="1"/>
</dbReference>
<dbReference type="Pfam" id="PF01297">
    <property type="entry name" value="ZnuA"/>
    <property type="match status" value="1"/>
</dbReference>
<sequence length="316" mass="34166">MVRLCSLLLLVALLTACQSVQGRLPTTPATLGPATLKDEKLRITTTTNMVADLAREIGRERVEVRGLMGPGVDPHLYKASARDVRTLQNAHLILYGGLHLEGKMVELLEKSSRAVAVTQGIPRAKLLYPEGSDDLPDPHVWFDVTLWKHAAETTRDALSAADPAGKEGYAQNAAAYLARLDALDAEVKALMERIPSRQRVLVTAHDAFNYFSRRYGMEVRGVQGISTAAEAGMQNIQMLARFVAERELPAIFVESSVPQRTVDAVIAAARARGHPLRVGGELFSDALGTAGTPEGTYIGMIRHNAQVISRALGSAP</sequence>
<evidence type="ECO:0000256" key="5">
    <source>
        <dbReference type="RuleBase" id="RU003512"/>
    </source>
</evidence>
<dbReference type="AlphaFoldDB" id="A0A1H7C6H1"/>
<dbReference type="PRINTS" id="PR00690">
    <property type="entry name" value="ADHESNFAMILY"/>
</dbReference>
<accession>A0A1H7C6H1</accession>
<evidence type="ECO:0000256" key="4">
    <source>
        <dbReference type="ARBA" id="ARBA00022729"/>
    </source>
</evidence>
<dbReference type="EMBL" id="FNZA01000022">
    <property type="protein sequence ID" value="SEJ84187.1"/>
    <property type="molecule type" value="Genomic_DNA"/>
</dbReference>
<dbReference type="Gene3D" id="3.40.50.1980">
    <property type="entry name" value="Nitrogenase molybdenum iron protein domain"/>
    <property type="match status" value="2"/>
</dbReference>
<keyword evidence="3" id="KW-0479">Metal-binding</keyword>
<dbReference type="STRING" id="856736.SAMN04488058_12227"/>
<evidence type="ECO:0000256" key="1">
    <source>
        <dbReference type="ARBA" id="ARBA00004196"/>
    </source>
</evidence>
<name>A0A1H7C6H1_9DEIO</name>
<reference evidence="8" key="1">
    <citation type="submission" date="2016-10" db="EMBL/GenBank/DDBJ databases">
        <authorList>
            <person name="Varghese N."/>
            <person name="Submissions S."/>
        </authorList>
    </citation>
    <scope>NUCLEOTIDE SEQUENCE [LARGE SCALE GENOMIC DNA]</scope>
    <source>
        <strain evidence="8">CGMCC 1.10218</strain>
    </source>
</reference>
<dbReference type="InterPro" id="IPR006128">
    <property type="entry name" value="Lipoprotein_PsaA-like"/>
</dbReference>
<evidence type="ECO:0000313" key="8">
    <source>
        <dbReference type="Proteomes" id="UP000199223"/>
    </source>
</evidence>
<keyword evidence="4 6" id="KW-0732">Signal</keyword>
<dbReference type="GO" id="GO:0030001">
    <property type="term" value="P:metal ion transport"/>
    <property type="evidence" value="ECO:0007669"/>
    <property type="project" value="InterPro"/>
</dbReference>
<dbReference type="InterPro" id="IPR006127">
    <property type="entry name" value="ZnuA-like"/>
</dbReference>
<keyword evidence="2 5" id="KW-0813">Transport</keyword>
<feature type="signal peptide" evidence="6">
    <location>
        <begin position="1"/>
        <end position="22"/>
    </location>
</feature>
<comment type="subcellular location">
    <subcellularLocation>
        <location evidence="1">Cell envelope</location>
    </subcellularLocation>
</comment>
<dbReference type="GO" id="GO:0046872">
    <property type="term" value="F:metal ion binding"/>
    <property type="evidence" value="ECO:0007669"/>
    <property type="project" value="UniProtKB-KW"/>
</dbReference>
<comment type="similarity">
    <text evidence="5">Belongs to the bacterial solute-binding protein 9 family.</text>
</comment>
<dbReference type="Proteomes" id="UP000199223">
    <property type="component" value="Unassembled WGS sequence"/>
</dbReference>
<dbReference type="InterPro" id="IPR006129">
    <property type="entry name" value="AdhesinB"/>
</dbReference>
<organism evidence="7 8">
    <name type="scientific">Deinococcus reticulitermitis</name>
    <dbReference type="NCBI Taxonomy" id="856736"/>
    <lineage>
        <taxon>Bacteria</taxon>
        <taxon>Thermotogati</taxon>
        <taxon>Deinococcota</taxon>
        <taxon>Deinococci</taxon>
        <taxon>Deinococcales</taxon>
        <taxon>Deinococcaceae</taxon>
        <taxon>Deinococcus</taxon>
    </lineage>
</organism>
<dbReference type="PANTHER" id="PTHR42953:SF1">
    <property type="entry name" value="METAL-BINDING PROTEIN HI_0362-RELATED"/>
    <property type="match status" value="1"/>
</dbReference>
<protein>
    <submittedName>
        <fullName evidence="7">Manganese/zinc/iron transport system substrate-binding protein</fullName>
    </submittedName>
</protein>
<keyword evidence="8" id="KW-1185">Reference proteome</keyword>
<dbReference type="PRINTS" id="PR00691">
    <property type="entry name" value="ADHESINB"/>
</dbReference>